<dbReference type="EMBL" id="UOFS01000022">
    <property type="protein sequence ID" value="VAW95353.1"/>
    <property type="molecule type" value="Genomic_DNA"/>
</dbReference>
<evidence type="ECO:0000313" key="1">
    <source>
        <dbReference type="EMBL" id="VAW95353.1"/>
    </source>
</evidence>
<proteinExistence type="predicted"/>
<accession>A0A3B1A5H0</accession>
<gene>
    <name evidence="1" type="ORF">MNBD_GAMMA22-43</name>
</gene>
<protein>
    <submittedName>
        <fullName evidence="1">Uncharacterized protein</fullName>
    </submittedName>
</protein>
<organism evidence="1">
    <name type="scientific">hydrothermal vent metagenome</name>
    <dbReference type="NCBI Taxonomy" id="652676"/>
    <lineage>
        <taxon>unclassified sequences</taxon>
        <taxon>metagenomes</taxon>
        <taxon>ecological metagenomes</taxon>
    </lineage>
</organism>
<sequence length="651" mass="71330">MKCNTFKTKGRAVIAASLLTGGMSIASTGQAGCELVIDPFLSNVMGMPVEAYMGHPCAQPHPGPSIQTESDDGLTTFVVTPEGQHAPQDPFLEPPGSNFLMTVYEDARDLSNRVMPNTLPSTPTNPYNLHDGPVLTSAIDKTNPEDDLDAIIDRLEAGGELNRNLLTRLATRGVDILEGNPIDRAYSGFPMLHYNGPKKVSVVEPIFDANGVVIGGNVDVNMIFFNQHIESDTAFIDPSAVLEVPYTVTYNVNVLNRGIEDFSPMTMNFNRIINPVTGEDMRGPFHVSMDKSFFPMLNEGTRYTIKVKENKGKYFNLTYTWGWRIHPPRVQVAENALKTAGPNGWTLPEWEKAAFCSGGAKDPDCDPVANADDRAFAISQIGELSPAKRMWTLFNQLLAPDARMNLRQITADLRVSFLDWLDRTKLPTGVTADPDATLTLLYVNNTLYGNRQGLSGDGSKLGPASYKGIGNGSAHEWNVRPYVYKTTLLNGDKFPHGYMNVDFGGSRGWENHFQTTDPTTAVGPHPVIPPDSPANGEPYTNPANIVDGEENIYPINRGGVEEFLQPTARNLTDPINGDPQLGSGCFFTFGRNHAWPNAGGPWGGIMVPPVAADGTPGLHKVEITFNFEPSRRLKIYQFDPLHHDIAIYSLH</sequence>
<reference evidence="1" key="1">
    <citation type="submission" date="2018-06" db="EMBL/GenBank/DDBJ databases">
        <authorList>
            <person name="Zhirakovskaya E."/>
        </authorList>
    </citation>
    <scope>NUCLEOTIDE SEQUENCE</scope>
</reference>
<dbReference type="AlphaFoldDB" id="A0A3B1A5H0"/>
<name>A0A3B1A5H0_9ZZZZ</name>